<feature type="region of interest" description="Disordered" evidence="1">
    <location>
        <begin position="1"/>
        <end position="21"/>
    </location>
</feature>
<comment type="caution">
    <text evidence="3">The sequence shown here is derived from an EMBL/GenBank/DDBJ whole genome shotgun (WGS) entry which is preliminary data.</text>
</comment>
<organism evidence="3 5">
    <name type="scientific">Modestobacter muralis</name>
    <dbReference type="NCBI Taxonomy" id="1608614"/>
    <lineage>
        <taxon>Bacteria</taxon>
        <taxon>Bacillati</taxon>
        <taxon>Actinomycetota</taxon>
        <taxon>Actinomycetes</taxon>
        <taxon>Geodermatophilales</taxon>
        <taxon>Geodermatophilaceae</taxon>
        <taxon>Modestobacter</taxon>
    </lineage>
</organism>
<evidence type="ECO:0000313" key="2">
    <source>
        <dbReference type="EMBL" id="NEK95243.1"/>
    </source>
</evidence>
<reference evidence="2 4" key="1">
    <citation type="submission" date="2020-01" db="EMBL/GenBank/DDBJ databases">
        <title>the WGS Modestobacter muralis CPCC 204518.</title>
        <authorList>
            <person name="Jiang Z."/>
        </authorList>
    </citation>
    <scope>NUCLEOTIDE SEQUENCE [LARGE SCALE GENOMIC DNA]</scope>
    <source>
        <strain evidence="2 4">DSM 100205</strain>
    </source>
</reference>
<dbReference type="Proteomes" id="UP000471152">
    <property type="component" value="Unassembled WGS sequence"/>
</dbReference>
<gene>
    <name evidence="3" type="ORF">G3R41_14520</name>
    <name evidence="2" type="ORF">GCU67_13870</name>
</gene>
<feature type="compositionally biased region" description="Basic residues" evidence="1">
    <location>
        <begin position="8"/>
        <end position="21"/>
    </location>
</feature>
<protein>
    <submittedName>
        <fullName evidence="3">Uncharacterized protein</fullName>
    </submittedName>
</protein>
<proteinExistence type="predicted"/>
<accession>A0A6P0H8L8</accession>
<reference evidence="3 5" key="2">
    <citation type="submission" date="2020-02" db="EMBL/GenBank/DDBJ databases">
        <title>The WGS of Modestobacter muralis DSM 100205.</title>
        <authorList>
            <person name="Jiang Z."/>
        </authorList>
    </citation>
    <scope>NUCLEOTIDE SEQUENCE [LARGE SCALE GENOMIC DNA]</scope>
    <source>
        <strain evidence="3 5">DSM 100205</strain>
    </source>
</reference>
<sequence length="60" mass="6706">MTVPNTPRPRRSTAAKSRIRRSSSLIGESFRAGRSFDIDNTATAAVRRRALKQFSTRLQG</sequence>
<keyword evidence="4" id="KW-1185">Reference proteome</keyword>
<evidence type="ECO:0000313" key="3">
    <source>
        <dbReference type="EMBL" id="NEN52131.1"/>
    </source>
</evidence>
<dbReference type="EMBL" id="JAAGWB010000041">
    <property type="protein sequence ID" value="NEN52131.1"/>
    <property type="molecule type" value="Genomic_DNA"/>
</dbReference>
<dbReference type="AlphaFoldDB" id="A0A6P0H8L8"/>
<evidence type="ECO:0000313" key="4">
    <source>
        <dbReference type="Proteomes" id="UP000468828"/>
    </source>
</evidence>
<evidence type="ECO:0000256" key="1">
    <source>
        <dbReference type="SAM" id="MobiDB-lite"/>
    </source>
</evidence>
<dbReference type="EMBL" id="JAAGWH010000039">
    <property type="protein sequence ID" value="NEK95243.1"/>
    <property type="molecule type" value="Genomic_DNA"/>
</dbReference>
<evidence type="ECO:0000313" key="5">
    <source>
        <dbReference type="Proteomes" id="UP000471152"/>
    </source>
</evidence>
<name>A0A6P0H8L8_9ACTN</name>
<dbReference type="Proteomes" id="UP000468828">
    <property type="component" value="Unassembled WGS sequence"/>
</dbReference>
<dbReference type="RefSeq" id="WP_163611809.1">
    <property type="nucleotide sequence ID" value="NZ_JAAGWB010000041.1"/>
</dbReference>